<protein>
    <submittedName>
        <fullName evidence="2">Uncharacterized protein</fullName>
    </submittedName>
</protein>
<reference evidence="2 3" key="1">
    <citation type="journal article" date="2015" name="Int. J. Syst. Evol. Microbiol.">
        <title>M ethanocaldococcus bathoardescens sp. nov., a hyperthermophilic methanogen isolated from a volcanically active deep-sea hydrothermal vent.</title>
        <authorList>
            <person name="Stewart L.C."/>
            <person name="Jung J.H."/>
            <person name="Kim Y.T."/>
            <person name="Kwon S.W."/>
            <person name="Park C.S."/>
            <person name="Holden J.F."/>
        </authorList>
    </citation>
    <scope>NUCLEOTIDE SEQUENCE [LARGE SCALE GENOMIC DNA]</scope>
    <source>
        <strain evidence="2 3">JH146</strain>
    </source>
</reference>
<dbReference type="HOGENOM" id="CLU_124805_0_0_2"/>
<feature type="coiled-coil region" evidence="1">
    <location>
        <begin position="44"/>
        <end position="110"/>
    </location>
</feature>
<dbReference type="STRING" id="1301915.JH146_0937"/>
<feature type="coiled-coil region" evidence="1">
    <location>
        <begin position="150"/>
        <end position="184"/>
    </location>
</feature>
<evidence type="ECO:0000313" key="3">
    <source>
        <dbReference type="Proteomes" id="UP000028781"/>
    </source>
</evidence>
<dbReference type="GeneID" id="24891546"/>
<sequence length="186" mass="21564">MESSQNKNNKNNLDIAIKLDESIRYLLKSAKDFRKGNEDMADLIAQLSSVLDNVEKTLNIVEEKYYSMLERYKNGGEINPIILEKFVENLENLTHVLDNVEKITKNLNSEIDKHVNSMSKLDDTISKLKFVNTEISNEVISEFEKVFSIIKNNKEKLNELINKNQALENRLKELLLEIDSMIDENK</sequence>
<keyword evidence="1" id="KW-0175">Coiled coil</keyword>
<dbReference type="Proteomes" id="UP000028781">
    <property type="component" value="Chromosome"/>
</dbReference>
<evidence type="ECO:0000313" key="2">
    <source>
        <dbReference type="EMBL" id="AIJ05782.1"/>
    </source>
</evidence>
<dbReference type="KEGG" id="mjh:JH146_0937"/>
<dbReference type="RefSeq" id="WP_048201930.1">
    <property type="nucleotide sequence ID" value="NZ_CP009149.1"/>
</dbReference>
<dbReference type="AlphaFoldDB" id="A0A076LFX7"/>
<gene>
    <name evidence="2" type="ORF">JH146_0937</name>
</gene>
<proteinExistence type="predicted"/>
<keyword evidence="3" id="KW-1185">Reference proteome</keyword>
<dbReference type="EMBL" id="CP009149">
    <property type="protein sequence ID" value="AIJ05782.1"/>
    <property type="molecule type" value="Genomic_DNA"/>
</dbReference>
<organism evidence="2 3">
    <name type="scientific">Methanocaldococcus bathoardescens</name>
    <dbReference type="NCBI Taxonomy" id="1301915"/>
    <lineage>
        <taxon>Archaea</taxon>
        <taxon>Methanobacteriati</taxon>
        <taxon>Methanobacteriota</taxon>
        <taxon>Methanomada group</taxon>
        <taxon>Methanococci</taxon>
        <taxon>Methanococcales</taxon>
        <taxon>Methanocaldococcaceae</taxon>
        <taxon>Methanocaldococcus</taxon>
    </lineage>
</organism>
<dbReference type="OrthoDB" id="66039at2157"/>
<evidence type="ECO:0000256" key="1">
    <source>
        <dbReference type="SAM" id="Coils"/>
    </source>
</evidence>
<name>A0A076LFX7_9EURY</name>
<accession>A0A076LFX7</accession>